<sequence length="264" mass="29672">MIFKRELLRNRKSLIIWSIILVGLILMTLSIYPQFAEQQESMEELLKAYPESMKKAFGMDTLSMGSLIGYYGIQVYFMTTLLGSIYAVMLAADIVAKEENEKTIEFLLAKPISRSQILTEKLLAVFINVVILNLVIVLVSLVGFQFSEQDIAMKSFLLLSIAQLLLHLSFAALAFLLSAIMKKTRTIVSVSLGIVLLSYLLSMVSGISDQLEFLQYVSFFKYVDAADIIPDNTIKPLYLVIMTVVIIGSISATYLFYRKKDIAV</sequence>
<accession>A0ABV6GFV9</accession>
<evidence type="ECO:0000313" key="2">
    <source>
        <dbReference type="EMBL" id="MFC0272567.1"/>
    </source>
</evidence>
<feature type="transmembrane region" description="Helical" evidence="1">
    <location>
        <begin position="187"/>
        <end position="207"/>
    </location>
</feature>
<gene>
    <name evidence="2" type="ORF">ACFFIX_14110</name>
</gene>
<feature type="transmembrane region" description="Helical" evidence="1">
    <location>
        <begin position="237"/>
        <end position="257"/>
    </location>
</feature>
<feature type="transmembrane region" description="Helical" evidence="1">
    <location>
        <begin position="14"/>
        <end position="35"/>
    </location>
</feature>
<dbReference type="PANTHER" id="PTHR37305:SF2">
    <property type="entry name" value="BACITRACIN TRANSPORT PERMEASE PROTEIN BCRB"/>
    <property type="match status" value="1"/>
</dbReference>
<protein>
    <submittedName>
        <fullName evidence="2">ABC transporter permease subunit</fullName>
    </submittedName>
</protein>
<dbReference type="RefSeq" id="WP_378935019.1">
    <property type="nucleotide sequence ID" value="NZ_JBHLVO010000011.1"/>
</dbReference>
<keyword evidence="3" id="KW-1185">Reference proteome</keyword>
<feature type="transmembrane region" description="Helical" evidence="1">
    <location>
        <begin position="156"/>
        <end position="180"/>
    </location>
</feature>
<comment type="caution">
    <text evidence="2">The sequence shown here is derived from an EMBL/GenBank/DDBJ whole genome shotgun (WGS) entry which is preliminary data.</text>
</comment>
<organism evidence="2 3">
    <name type="scientific">Metabacillus herbersteinensis</name>
    <dbReference type="NCBI Taxonomy" id="283816"/>
    <lineage>
        <taxon>Bacteria</taxon>
        <taxon>Bacillati</taxon>
        <taxon>Bacillota</taxon>
        <taxon>Bacilli</taxon>
        <taxon>Bacillales</taxon>
        <taxon>Bacillaceae</taxon>
        <taxon>Metabacillus</taxon>
    </lineage>
</organism>
<dbReference type="Pfam" id="PF12679">
    <property type="entry name" value="ABC2_membrane_2"/>
    <property type="match status" value="1"/>
</dbReference>
<proteinExistence type="predicted"/>
<evidence type="ECO:0000313" key="3">
    <source>
        <dbReference type="Proteomes" id="UP001589854"/>
    </source>
</evidence>
<dbReference type="PANTHER" id="PTHR37305">
    <property type="entry name" value="INTEGRAL MEMBRANE PROTEIN-RELATED"/>
    <property type="match status" value="1"/>
</dbReference>
<reference evidence="2 3" key="1">
    <citation type="submission" date="2024-09" db="EMBL/GenBank/DDBJ databases">
        <authorList>
            <person name="Sun Q."/>
            <person name="Mori K."/>
        </authorList>
    </citation>
    <scope>NUCLEOTIDE SEQUENCE [LARGE SCALE GENOMIC DNA]</scope>
    <source>
        <strain evidence="2 3">CCM 7228</strain>
    </source>
</reference>
<keyword evidence="1" id="KW-0472">Membrane</keyword>
<name>A0ABV6GFV9_9BACI</name>
<evidence type="ECO:0000256" key="1">
    <source>
        <dbReference type="SAM" id="Phobius"/>
    </source>
</evidence>
<feature type="transmembrane region" description="Helical" evidence="1">
    <location>
        <begin position="68"/>
        <end position="92"/>
    </location>
</feature>
<dbReference type="Proteomes" id="UP001589854">
    <property type="component" value="Unassembled WGS sequence"/>
</dbReference>
<keyword evidence="1" id="KW-1133">Transmembrane helix</keyword>
<dbReference type="EMBL" id="JBHLVO010000011">
    <property type="protein sequence ID" value="MFC0272567.1"/>
    <property type="molecule type" value="Genomic_DNA"/>
</dbReference>
<feature type="transmembrane region" description="Helical" evidence="1">
    <location>
        <begin position="122"/>
        <end position="144"/>
    </location>
</feature>
<keyword evidence="1" id="KW-0812">Transmembrane</keyword>